<dbReference type="EMBL" id="CP119934">
    <property type="protein sequence ID" value="WFD02228.1"/>
    <property type="molecule type" value="Genomic_DNA"/>
</dbReference>
<dbReference type="GO" id="GO:0008506">
    <property type="term" value="F:sucrose:proton symporter activity"/>
    <property type="evidence" value="ECO:0007669"/>
    <property type="project" value="TreeGrafter"/>
</dbReference>
<keyword evidence="2" id="KW-0813">Transport</keyword>
<feature type="transmembrane region" description="Helical" evidence="7">
    <location>
        <begin position="553"/>
        <end position="572"/>
    </location>
</feature>
<evidence type="ECO:0000256" key="4">
    <source>
        <dbReference type="ARBA" id="ARBA00022989"/>
    </source>
</evidence>
<keyword evidence="3 7" id="KW-0812">Transmembrane</keyword>
<dbReference type="GO" id="GO:0005886">
    <property type="term" value="C:plasma membrane"/>
    <property type="evidence" value="ECO:0007669"/>
    <property type="project" value="TreeGrafter"/>
</dbReference>
<dbReference type="InterPro" id="IPR036259">
    <property type="entry name" value="MFS_trans_sf"/>
</dbReference>
<feature type="region of interest" description="Disordered" evidence="6">
    <location>
        <begin position="585"/>
        <end position="605"/>
    </location>
</feature>
<feature type="compositionally biased region" description="Acidic residues" evidence="6">
    <location>
        <begin position="591"/>
        <end position="605"/>
    </location>
</feature>
<sequence length="605" mass="65463">MRAEQAWDAARARGARWWRFAVLTLSMAGSQIIWSLEIAYGTPYLLSIGLSKQATGLVWIAGPLSGLVMQPVLGSLSDSSTSRYRRRRYIVGSAVFVALGTLMIAFSEPIAVLLLDSLGVGFGAWDPVRQERVALLMQSLSVLGFWVLDFAVNGLQVISRALILDSAGSSEQNEANAWHGRMLHIGNIVGYWCGWVDLAEWPALRWVGGGQFRKLAVLALVGMGVGVATTCVCTPETEYQHRTPPPTRGWQRVLGSLQQVAHVARHLPMPIRRVCGTQLLATMGWFPFLFYSTTYIADVARRHGARHGARDEGKTGSFGMLLFALVAIAAGTLLPLLTHAGPTSRADTPAGDERGAHAWRRVSLRSMWTLGTLTQAALLFGTFGVHTQRGALTLVALMGVPWSIWTWVPFALLGEFVREAESHPAQDAAEDQWSAHQIMDRPERGVRTSAHDADSLRRHSSARSSMFDTFAPSDSPRVPSASLVSSVVSRGREVQGDAAPLDDSIRGGTILGIHNLAVVVPQFIVALVAALIFRVTSTPPRKHHPGSDGDVAWVLRFGALMALGAAVLTRTIPLTASETRASHAGYAPLALDEDEEADLDTPPDS</sequence>
<feature type="transmembrane region" description="Helical" evidence="7">
    <location>
        <begin position="317"/>
        <end position="337"/>
    </location>
</feature>
<name>A0AAF0DX72_9BASI</name>
<feature type="transmembrane region" description="Helical" evidence="7">
    <location>
        <begin position="513"/>
        <end position="533"/>
    </location>
</feature>
<dbReference type="Proteomes" id="UP001214603">
    <property type="component" value="Chromosome 1"/>
</dbReference>
<feature type="transmembrane region" description="Helical" evidence="7">
    <location>
        <begin position="135"/>
        <end position="152"/>
    </location>
</feature>
<proteinExistence type="predicted"/>
<keyword evidence="5 7" id="KW-0472">Membrane</keyword>
<protein>
    <recommendedName>
        <fullName evidence="10">General alpha-glucoside permease</fullName>
    </recommendedName>
</protein>
<dbReference type="SUPFAM" id="SSF103473">
    <property type="entry name" value="MFS general substrate transporter"/>
    <property type="match status" value="1"/>
</dbReference>
<evidence type="ECO:0000313" key="9">
    <source>
        <dbReference type="Proteomes" id="UP001214603"/>
    </source>
</evidence>
<reference evidence="8" key="1">
    <citation type="submission" date="2023-03" db="EMBL/GenBank/DDBJ databases">
        <title>Mating type loci evolution in Malassezia.</title>
        <authorList>
            <person name="Coelho M.A."/>
        </authorList>
    </citation>
    <scope>NUCLEOTIDE SEQUENCE</scope>
    <source>
        <strain evidence="8">CBS 7876</strain>
    </source>
</reference>
<gene>
    <name evidence="8" type="ORF">MOBT1_000909</name>
</gene>
<accession>A0AAF0DX72</accession>
<evidence type="ECO:0008006" key="10">
    <source>
        <dbReference type="Google" id="ProtNLM"/>
    </source>
</evidence>
<feature type="transmembrane region" description="Helical" evidence="7">
    <location>
        <begin position="367"/>
        <end position="385"/>
    </location>
</feature>
<dbReference type="PANTHER" id="PTHR19432:SF35">
    <property type="entry name" value="SOLUTE CARRIER FAMILY 45 MEMBER 3 ISOFORM X1"/>
    <property type="match status" value="1"/>
</dbReference>
<feature type="transmembrane region" description="Helical" evidence="7">
    <location>
        <begin position="89"/>
        <end position="115"/>
    </location>
</feature>
<dbReference type="PANTHER" id="PTHR19432">
    <property type="entry name" value="SUGAR TRANSPORTER"/>
    <property type="match status" value="1"/>
</dbReference>
<evidence type="ECO:0000256" key="2">
    <source>
        <dbReference type="ARBA" id="ARBA00022448"/>
    </source>
</evidence>
<evidence type="ECO:0000256" key="5">
    <source>
        <dbReference type="ARBA" id="ARBA00023136"/>
    </source>
</evidence>
<organism evidence="8 9">
    <name type="scientific">Malassezia obtusa</name>
    <dbReference type="NCBI Taxonomy" id="76774"/>
    <lineage>
        <taxon>Eukaryota</taxon>
        <taxon>Fungi</taxon>
        <taxon>Dikarya</taxon>
        <taxon>Basidiomycota</taxon>
        <taxon>Ustilaginomycotina</taxon>
        <taxon>Malasseziomycetes</taxon>
        <taxon>Malasseziales</taxon>
        <taxon>Malasseziaceae</taxon>
        <taxon>Malassezia</taxon>
    </lineage>
</organism>
<feature type="transmembrane region" description="Helical" evidence="7">
    <location>
        <begin position="391"/>
        <end position="413"/>
    </location>
</feature>
<feature type="transmembrane region" description="Helical" evidence="7">
    <location>
        <begin position="56"/>
        <end position="77"/>
    </location>
</feature>
<feature type="transmembrane region" description="Helical" evidence="7">
    <location>
        <begin position="17"/>
        <end position="36"/>
    </location>
</feature>
<evidence type="ECO:0000256" key="1">
    <source>
        <dbReference type="ARBA" id="ARBA00004141"/>
    </source>
</evidence>
<evidence type="ECO:0000256" key="3">
    <source>
        <dbReference type="ARBA" id="ARBA00022692"/>
    </source>
</evidence>
<dbReference type="AlphaFoldDB" id="A0AAF0DX72"/>
<evidence type="ECO:0000256" key="6">
    <source>
        <dbReference type="SAM" id="MobiDB-lite"/>
    </source>
</evidence>
<comment type="subcellular location">
    <subcellularLocation>
        <location evidence="1">Membrane</location>
        <topology evidence="1">Multi-pass membrane protein</topology>
    </subcellularLocation>
</comment>
<keyword evidence="9" id="KW-1185">Reference proteome</keyword>
<evidence type="ECO:0000256" key="7">
    <source>
        <dbReference type="SAM" id="Phobius"/>
    </source>
</evidence>
<feature type="transmembrane region" description="Helical" evidence="7">
    <location>
        <begin position="279"/>
        <end position="297"/>
    </location>
</feature>
<evidence type="ECO:0000313" key="8">
    <source>
        <dbReference type="EMBL" id="WFD02228.1"/>
    </source>
</evidence>
<keyword evidence="4 7" id="KW-1133">Transmembrane helix</keyword>
<dbReference type="Gene3D" id="1.20.1250.20">
    <property type="entry name" value="MFS general substrate transporter like domains"/>
    <property type="match status" value="1"/>
</dbReference>